<accession>A0A9N9MEP4</accession>
<keyword evidence="6" id="KW-1185">Reference proteome</keyword>
<evidence type="ECO:0000313" key="5">
    <source>
        <dbReference type="EMBL" id="CAG9760779.1"/>
    </source>
</evidence>
<dbReference type="GO" id="GO:0043083">
    <property type="term" value="C:synaptic cleft"/>
    <property type="evidence" value="ECO:0007669"/>
    <property type="project" value="UniProtKB-SubCell"/>
</dbReference>
<dbReference type="Pfam" id="PF11326">
    <property type="entry name" value="PANTS-like"/>
    <property type="match status" value="1"/>
</dbReference>
<evidence type="ECO:0000256" key="1">
    <source>
        <dbReference type="ARBA" id="ARBA00006412"/>
    </source>
</evidence>
<dbReference type="OrthoDB" id="5946508at2759"/>
<evidence type="ECO:0000256" key="2">
    <source>
        <dbReference type="ARBA" id="ARBA00043942"/>
    </source>
</evidence>
<reference evidence="5" key="1">
    <citation type="submission" date="2022-01" db="EMBL/GenBank/DDBJ databases">
        <authorList>
            <person name="King R."/>
        </authorList>
    </citation>
    <scope>NUCLEOTIDE SEQUENCE</scope>
</reference>
<dbReference type="PANTHER" id="PTHR28052">
    <property type="entry name" value="UPF0545 PROTEIN C22ORF39"/>
    <property type="match status" value="1"/>
</dbReference>
<comment type="similarity">
    <text evidence="1">Belongs to the UPF0545 family.</text>
</comment>
<evidence type="ECO:0000256" key="4">
    <source>
        <dbReference type="ARBA" id="ARBA00044235"/>
    </source>
</evidence>
<dbReference type="PANTHER" id="PTHR28052:SF1">
    <property type="entry name" value="UPF0545 PROTEIN C22ORF39"/>
    <property type="match status" value="1"/>
</dbReference>
<gene>
    <name evidence="5" type="ORF">CEUTPL_LOCUS1500</name>
</gene>
<evidence type="ECO:0000313" key="6">
    <source>
        <dbReference type="Proteomes" id="UP001152799"/>
    </source>
</evidence>
<organism evidence="5 6">
    <name type="scientific">Ceutorhynchus assimilis</name>
    <name type="common">cabbage seed weevil</name>
    <dbReference type="NCBI Taxonomy" id="467358"/>
    <lineage>
        <taxon>Eukaryota</taxon>
        <taxon>Metazoa</taxon>
        <taxon>Ecdysozoa</taxon>
        <taxon>Arthropoda</taxon>
        <taxon>Hexapoda</taxon>
        <taxon>Insecta</taxon>
        <taxon>Pterygota</taxon>
        <taxon>Neoptera</taxon>
        <taxon>Endopterygota</taxon>
        <taxon>Coleoptera</taxon>
        <taxon>Polyphaga</taxon>
        <taxon>Cucujiformia</taxon>
        <taxon>Curculionidae</taxon>
        <taxon>Ceutorhynchinae</taxon>
        <taxon>Ceutorhynchus</taxon>
    </lineage>
</organism>
<dbReference type="InterPro" id="IPR021475">
    <property type="entry name" value="Pants/Emi1-like"/>
</dbReference>
<name>A0A9N9MEP4_9CUCU</name>
<dbReference type="EMBL" id="OU892277">
    <property type="protein sequence ID" value="CAG9760779.1"/>
    <property type="molecule type" value="Genomic_DNA"/>
</dbReference>
<protein>
    <recommendedName>
        <fullName evidence="3">Synaptic plasticity regulator PANTS</fullName>
    </recommendedName>
    <alternativeName>
        <fullName evidence="4">Plasticity-associated neural transcript short</fullName>
    </alternativeName>
</protein>
<comment type="subcellular location">
    <subcellularLocation>
        <location evidence="2">Synaptic cleft</location>
    </subcellularLocation>
</comment>
<sequence length="151" mass="18112">MNMTAKDENQNESRVPHQWMIKECPIYNQEYSDCTSIRARLHQWFVFGQLVDCGQWKRDSLNCCRWVEEKDVNAAKELIESEKKRRKERLLAHYRNNVWTKRKSPPENWNAPLPDEIQKEYESTYLYVKSKEMKGEAPPTFDPNMSFCTIM</sequence>
<dbReference type="Proteomes" id="UP001152799">
    <property type="component" value="Chromosome 1"/>
</dbReference>
<evidence type="ECO:0000256" key="3">
    <source>
        <dbReference type="ARBA" id="ARBA00044072"/>
    </source>
</evidence>
<dbReference type="AlphaFoldDB" id="A0A9N9MEP4"/>
<proteinExistence type="inferred from homology"/>